<dbReference type="Gene3D" id="2.30.40.10">
    <property type="entry name" value="Urease, subunit C, domain 1"/>
    <property type="match status" value="1"/>
</dbReference>
<dbReference type="InterPro" id="IPR011059">
    <property type="entry name" value="Metal-dep_hydrolase_composite"/>
</dbReference>
<evidence type="ECO:0000259" key="2">
    <source>
        <dbReference type="Pfam" id="PF01979"/>
    </source>
</evidence>
<evidence type="ECO:0000313" key="4">
    <source>
        <dbReference type="Proteomes" id="UP000009175"/>
    </source>
</evidence>
<dbReference type="EMBL" id="CP000507">
    <property type="protein sequence ID" value="ABL99373.1"/>
    <property type="molecule type" value="Genomic_DNA"/>
</dbReference>
<dbReference type="Proteomes" id="UP000009175">
    <property type="component" value="Chromosome"/>
</dbReference>
<dbReference type="OrthoDB" id="783596at2"/>
<dbReference type="RefSeq" id="WP_011759282.1">
    <property type="nucleotide sequence ID" value="NC_008700.1"/>
</dbReference>
<feature type="domain" description="Amidohydrolase-related" evidence="2">
    <location>
        <begin position="204"/>
        <end position="401"/>
    </location>
</feature>
<dbReference type="eggNOG" id="COG1228">
    <property type="taxonomic scope" value="Bacteria"/>
</dbReference>
<feature type="chain" id="PRO_5002636376" description="Amidohydrolase-related domain-containing protein" evidence="1">
    <location>
        <begin position="18"/>
        <end position="419"/>
    </location>
</feature>
<dbReference type="InterPro" id="IPR006680">
    <property type="entry name" value="Amidohydro-rel"/>
</dbReference>
<dbReference type="InterPro" id="IPR051781">
    <property type="entry name" value="Metallo-dep_Hydrolase"/>
</dbReference>
<gene>
    <name evidence="3" type="ordered locus">Sama_1166</name>
</gene>
<organism evidence="3 4">
    <name type="scientific">Shewanella amazonensis (strain ATCC BAA-1098 / SB2B)</name>
    <dbReference type="NCBI Taxonomy" id="326297"/>
    <lineage>
        <taxon>Bacteria</taxon>
        <taxon>Pseudomonadati</taxon>
        <taxon>Pseudomonadota</taxon>
        <taxon>Gammaproteobacteria</taxon>
        <taxon>Alteromonadales</taxon>
        <taxon>Shewanellaceae</taxon>
        <taxon>Shewanella</taxon>
    </lineage>
</organism>
<reference evidence="3 4" key="1">
    <citation type="submission" date="2006-12" db="EMBL/GenBank/DDBJ databases">
        <title>Complete sequence of Shewanella amazonensis SB2B.</title>
        <authorList>
            <consortium name="US DOE Joint Genome Institute"/>
            <person name="Copeland A."/>
            <person name="Lucas S."/>
            <person name="Lapidus A."/>
            <person name="Barry K."/>
            <person name="Detter J.C."/>
            <person name="Glavina del Rio T."/>
            <person name="Hammon N."/>
            <person name="Israni S."/>
            <person name="Dalin E."/>
            <person name="Tice H."/>
            <person name="Pitluck S."/>
            <person name="Munk A.C."/>
            <person name="Brettin T."/>
            <person name="Bruce D."/>
            <person name="Han C."/>
            <person name="Tapia R."/>
            <person name="Gilna P."/>
            <person name="Schmutz J."/>
            <person name="Larimer F."/>
            <person name="Land M."/>
            <person name="Hauser L."/>
            <person name="Kyrpides N."/>
            <person name="Mikhailova N."/>
            <person name="Fredrickson J."/>
            <person name="Richardson P."/>
        </authorList>
    </citation>
    <scope>NUCLEOTIDE SEQUENCE [LARGE SCALE GENOMIC DNA]</scope>
    <source>
        <strain evidence="4">ATCC BAA-1098 / SB2B</strain>
    </source>
</reference>
<proteinExistence type="predicted"/>
<evidence type="ECO:0000256" key="1">
    <source>
        <dbReference type="SAM" id="SignalP"/>
    </source>
</evidence>
<accession>A1S4R7</accession>
<dbReference type="KEGG" id="saz:Sama_1166"/>
<sequence>MRILTLPLLLTSVCGLAHDMVPGTAQQQAILFTHATVHTASNGVLENTNVLVENGRIAAMGEQIQAANARVIDATGKHLYPGLIALDTQVGMVEIEMVRPTVDTQDVGLNNAELKASSVFNPDSEIIPTLRKNGITHAQIVPRGELLAGQSALVNLDSWTVEDALVDSPAALHLYWPELGNLPVKDEERSKALTAHGEALAQIDTLFSEASAFVQRKAAEPSLTHRRFEAMAPLFRGDTTLFLHANTAGAIGEVLTFVKKYQLKAVLVGGYEAWHHGDAIKAAGIAVVYPSVFSLPRYRDDNIDEAFSIPARLADAGIDFAIGYSGDWDARNLPYAAGYAAAHGLGKEAALKAVTLNAARILGVSDMGAIEVGYRANLVLSGGDILDPLSSRIEQVFIDGREITLKTRADQLYQKYLKR</sequence>
<keyword evidence="1" id="KW-0732">Signal</keyword>
<keyword evidence="4" id="KW-1185">Reference proteome</keyword>
<dbReference type="STRING" id="326297.Sama_1166"/>
<evidence type="ECO:0000313" key="3">
    <source>
        <dbReference type="EMBL" id="ABL99373.1"/>
    </source>
</evidence>
<dbReference type="Pfam" id="PF01979">
    <property type="entry name" value="Amidohydro_1"/>
    <property type="match status" value="1"/>
</dbReference>
<dbReference type="PANTHER" id="PTHR43135">
    <property type="entry name" value="ALPHA-D-RIBOSE 1-METHYLPHOSPHONATE 5-TRIPHOSPHATE DIPHOSPHATASE"/>
    <property type="match status" value="1"/>
</dbReference>
<name>A1S4R7_SHEAM</name>
<dbReference type="SUPFAM" id="SSF51556">
    <property type="entry name" value="Metallo-dependent hydrolases"/>
    <property type="match status" value="1"/>
</dbReference>
<dbReference type="AlphaFoldDB" id="A1S4R7"/>
<protein>
    <recommendedName>
        <fullName evidence="2">Amidohydrolase-related domain-containing protein</fullName>
    </recommendedName>
</protein>
<dbReference type="HOGENOM" id="CLU_046987_1_0_6"/>
<feature type="signal peptide" evidence="1">
    <location>
        <begin position="1"/>
        <end position="17"/>
    </location>
</feature>
<dbReference type="InterPro" id="IPR032466">
    <property type="entry name" value="Metal_Hydrolase"/>
</dbReference>
<dbReference type="Gene3D" id="3.20.20.140">
    <property type="entry name" value="Metal-dependent hydrolases"/>
    <property type="match status" value="1"/>
</dbReference>
<dbReference type="GO" id="GO:0016810">
    <property type="term" value="F:hydrolase activity, acting on carbon-nitrogen (but not peptide) bonds"/>
    <property type="evidence" value="ECO:0007669"/>
    <property type="project" value="InterPro"/>
</dbReference>
<dbReference type="SUPFAM" id="SSF51338">
    <property type="entry name" value="Composite domain of metallo-dependent hydrolases"/>
    <property type="match status" value="1"/>
</dbReference>
<dbReference type="PANTHER" id="PTHR43135:SF3">
    <property type="entry name" value="ALPHA-D-RIBOSE 1-METHYLPHOSPHONATE 5-TRIPHOSPHATE DIPHOSPHATASE"/>
    <property type="match status" value="1"/>
</dbReference>